<gene>
    <name evidence="3" type="ORF">MHUMG1_10478</name>
</gene>
<feature type="region of interest" description="Disordered" evidence="1">
    <location>
        <begin position="573"/>
        <end position="596"/>
    </location>
</feature>
<comment type="caution">
    <text evidence="3">The sequence shown here is derived from an EMBL/GenBank/DDBJ whole genome shotgun (WGS) entry which is preliminary data.</text>
</comment>
<dbReference type="InterPro" id="IPR013087">
    <property type="entry name" value="Znf_C2H2_type"/>
</dbReference>
<organism evidence="3 4">
    <name type="scientific">Metarhizium humberi</name>
    <dbReference type="NCBI Taxonomy" id="2596975"/>
    <lineage>
        <taxon>Eukaryota</taxon>
        <taxon>Fungi</taxon>
        <taxon>Dikarya</taxon>
        <taxon>Ascomycota</taxon>
        <taxon>Pezizomycotina</taxon>
        <taxon>Sordariomycetes</taxon>
        <taxon>Hypocreomycetidae</taxon>
        <taxon>Hypocreales</taxon>
        <taxon>Clavicipitaceae</taxon>
        <taxon>Metarhizium</taxon>
    </lineage>
</organism>
<dbReference type="PANTHER" id="PTHR35391">
    <property type="entry name" value="C2H2-TYPE DOMAIN-CONTAINING PROTEIN-RELATED"/>
    <property type="match status" value="1"/>
</dbReference>
<evidence type="ECO:0000313" key="4">
    <source>
        <dbReference type="Proteomes" id="UP000764110"/>
    </source>
</evidence>
<dbReference type="AlphaFoldDB" id="A0A9P8S2H3"/>
<accession>A0A9P8S2H3</accession>
<dbReference type="Gene3D" id="1.25.40.10">
    <property type="entry name" value="Tetratricopeptide repeat domain"/>
    <property type="match status" value="1"/>
</dbReference>
<name>A0A9P8S2H3_9HYPO</name>
<feature type="compositionally biased region" description="Acidic residues" evidence="1">
    <location>
        <begin position="578"/>
        <end position="595"/>
    </location>
</feature>
<dbReference type="InterPro" id="IPR011990">
    <property type="entry name" value="TPR-like_helical_dom_sf"/>
</dbReference>
<protein>
    <recommendedName>
        <fullName evidence="2">C2H2-type domain-containing protein</fullName>
    </recommendedName>
</protein>
<evidence type="ECO:0000313" key="3">
    <source>
        <dbReference type="EMBL" id="KAH0591779.1"/>
    </source>
</evidence>
<feature type="compositionally biased region" description="Acidic residues" evidence="1">
    <location>
        <begin position="169"/>
        <end position="178"/>
    </location>
</feature>
<evidence type="ECO:0000259" key="2">
    <source>
        <dbReference type="SMART" id="SM00355"/>
    </source>
</evidence>
<dbReference type="SMART" id="SM00355">
    <property type="entry name" value="ZnF_C2H2"/>
    <property type="match status" value="3"/>
</dbReference>
<proteinExistence type="predicted"/>
<feature type="region of interest" description="Disordered" evidence="1">
    <location>
        <begin position="119"/>
        <end position="191"/>
    </location>
</feature>
<feature type="compositionally biased region" description="Acidic residues" evidence="1">
    <location>
        <begin position="125"/>
        <end position="147"/>
    </location>
</feature>
<dbReference type="EMBL" id="JACEFI010000047">
    <property type="protein sequence ID" value="KAH0591779.1"/>
    <property type="molecule type" value="Genomic_DNA"/>
</dbReference>
<reference evidence="3 4" key="1">
    <citation type="submission" date="2020-07" db="EMBL/GenBank/DDBJ databases">
        <title>Metarhizium humberi genome.</title>
        <authorList>
            <person name="Lysoe E."/>
        </authorList>
    </citation>
    <scope>NUCLEOTIDE SEQUENCE [LARGE SCALE GENOMIC DNA]</scope>
    <source>
        <strain evidence="3 4">ESALQ1638</strain>
    </source>
</reference>
<sequence length="1185" mass="132920">MDMSFGAQPSFFPDFTPASTLGTNIGDIALRCHALLQKCLKLPHLKEDEWAENRLAEFSLWTATSGVFAGDRASLDARLALQPEVICVFISLLTILNDRLTQCQNLGTVEFTAVNDEFHSTHGSEEDDEEENKDAEPEVSESDDEPTSSEHGLVAFPEDIPRAFSPWSDDSDLSTDSDQDSRDAGSPVTAKSSLDATKIDVTQVIDHLARLTLAIRKAGTSSRAHKADRRFNADDQPSFRRHLNVVVLARGMEEGRLDHTINPNNLTAIQDRLITANLLRRNRFLYAQRHARKLATEAEPQNAPQGFQLGDDMPIIVEDKGEPKPEEEIISKPGEQVSEAIEASAQVVIETAAEALSKTQPPILSATSASGMTRAIDAGFIHNVTPSRVAKTEITTTSAKIVYPKPPAMPLGMHFFKCPCCCQALPEMYRQPSLWKKHLMTDIAPYTCIIEDCPTPNRLFVTRAEWDQHTRNDHQKCWQCLPCSPMGKAPLVFPSVEAFMEHLRVVHSDTINEEQYSTLVPESARPVPTGISCCPLCNSNGPADSPVLFNHIAEHLHSFALRSLPWPGRESLHINFNEQDDNPDNMDDGDGDDAESYFLYNDYFDQGSDIASRQYNLTSGSDRDSDGLPSLHSSQASERPATPSDKGSEVADATSPPPDGDAVVESREPLPIIQALYDTSKGTPIELVASADSVPEVVQGQWPQECARGFPLDIDDPETIRLKELMLNRMQMNYKWKVHAEGPESQDLNRIYHCMADGSPNQDFLAKVAEFEAQGNLTEAILWQTKTVDHFRDALGFAHHFVIENIDKLAEMHWDASDNKEADDFLSKEVNIFIQEVGIHGSQDPTWTMNGAYNLATVCAKYRLASLADKLFDGLIDDFEQRSEKLEDGTRHIEAAREKYLNFLKDQNRWKDLNHWKDQNRWNDQKRWKEIVVIERNSVARVNADLNFGPDTTQAADALSRLAHALRQIHQTQEAAEIEERIKAIRLFGQDTAPEQREALKIFERIRQAEIRTLGPWNPASLPTLICLFRFYSHMGLSDDAIDVVQEIVICNTQLQSKGHSASSGKELTDYYWQLFDWKKAEKALKLYDWLKPQDFYLMEGEAKRKPYLELGLAELGQRAPRSFARPDMAAGLPIAELADTWVDYGNSAPSDLANEAPTPERRSVTGGFSKALRFWRRDKPSDKQ</sequence>
<feature type="domain" description="C2H2-type" evidence="2">
    <location>
        <begin position="532"/>
        <end position="555"/>
    </location>
</feature>
<feature type="domain" description="C2H2-type" evidence="2">
    <location>
        <begin position="446"/>
        <end position="474"/>
    </location>
</feature>
<feature type="domain" description="C2H2-type" evidence="2">
    <location>
        <begin position="478"/>
        <end position="507"/>
    </location>
</feature>
<dbReference type="Proteomes" id="UP000764110">
    <property type="component" value="Unassembled WGS sequence"/>
</dbReference>
<evidence type="ECO:0000256" key="1">
    <source>
        <dbReference type="SAM" id="MobiDB-lite"/>
    </source>
</evidence>
<feature type="region of interest" description="Disordered" evidence="1">
    <location>
        <begin position="615"/>
        <end position="664"/>
    </location>
</feature>
<dbReference type="PANTHER" id="PTHR35391:SF7">
    <property type="entry name" value="C2H2-TYPE DOMAIN-CONTAINING PROTEIN"/>
    <property type="match status" value="1"/>
</dbReference>
<keyword evidence="4" id="KW-1185">Reference proteome</keyword>